<dbReference type="PANTHER" id="PTHR43918">
    <property type="entry name" value="ACETYLCHOLINESTERASE"/>
    <property type="match status" value="1"/>
</dbReference>
<evidence type="ECO:0000256" key="1">
    <source>
        <dbReference type="ARBA" id="ARBA00005964"/>
    </source>
</evidence>
<dbReference type="Proteomes" id="UP000774617">
    <property type="component" value="Unassembled WGS sequence"/>
</dbReference>
<proteinExistence type="inferred from homology"/>
<dbReference type="SUPFAM" id="SSF53474">
    <property type="entry name" value="alpha/beta-Hydrolases"/>
    <property type="match status" value="1"/>
</dbReference>
<comment type="caution">
    <text evidence="5">The sequence shown here is derived from an EMBL/GenBank/DDBJ whole genome shotgun (WGS) entry which is preliminary data.</text>
</comment>
<dbReference type="InterPro" id="IPR050654">
    <property type="entry name" value="AChE-related_enzymes"/>
</dbReference>
<dbReference type="InterPro" id="IPR019826">
    <property type="entry name" value="Carboxylesterase_B_AS"/>
</dbReference>
<dbReference type="EC" id="3.1.1.-" evidence="3"/>
<keyword evidence="2 3" id="KW-0378">Hydrolase</keyword>
<protein>
    <recommendedName>
        <fullName evidence="3">Carboxylic ester hydrolase</fullName>
        <ecNumber evidence="3">3.1.1.-</ecNumber>
    </recommendedName>
</protein>
<dbReference type="InterPro" id="IPR019819">
    <property type="entry name" value="Carboxylesterase_B_CS"/>
</dbReference>
<dbReference type="Pfam" id="PF00135">
    <property type="entry name" value="COesterase"/>
    <property type="match status" value="1"/>
</dbReference>
<feature type="chain" id="PRO_5044978599" description="Carboxylic ester hydrolase" evidence="3">
    <location>
        <begin position="19"/>
        <end position="509"/>
    </location>
</feature>
<evidence type="ECO:0000313" key="6">
    <source>
        <dbReference type="Proteomes" id="UP000774617"/>
    </source>
</evidence>
<dbReference type="GO" id="GO:0016787">
    <property type="term" value="F:hydrolase activity"/>
    <property type="evidence" value="ECO:0007669"/>
    <property type="project" value="UniProtKB-KW"/>
</dbReference>
<gene>
    <name evidence="5" type="ORF">B0J12DRAFT_396403</name>
</gene>
<evidence type="ECO:0000313" key="5">
    <source>
        <dbReference type="EMBL" id="KAH7056877.1"/>
    </source>
</evidence>
<dbReference type="PANTHER" id="PTHR43918:SF4">
    <property type="entry name" value="CARBOXYLIC ESTER HYDROLASE"/>
    <property type="match status" value="1"/>
</dbReference>
<evidence type="ECO:0000256" key="3">
    <source>
        <dbReference type="RuleBase" id="RU361235"/>
    </source>
</evidence>
<name>A0ABQ8GHW5_9PEZI</name>
<dbReference type="Gene3D" id="3.40.50.1820">
    <property type="entry name" value="alpha/beta hydrolase"/>
    <property type="match status" value="2"/>
</dbReference>
<sequence>MRSPAWLLALLSSPVCWASPVHVRSADPDLTVKTNLFTVQGTLAENTTAVRFFGGVPYAEPPLGAARFKPPVTKKPENEVVDATKFGPSCIQLDTGTKTVYTEFLPGYLLTPGQTQSEDCLTLNIWAPRALNASSELLPVMIWIHGGGFTGGGSASPYKYGTRIVKDHQDVIVVALNYRVNIFGFPNSAALGGEHLNPGLEDQRKAVEWVYENIHAFGGDADRMILFGQSAGGMSVDKYAYAYPTDPLVSGFIAQSGLADSSIGGSDAAGTNFTYVASRLNCTDEASSAVDHDAALACVQSAPASSVISILNTYNATANGGRSLSFTPQPDGLTSFDDYADRQERGLFAHRPTIISQVNNEGATLLTYVPGQAPNQSAVDAFTRRLATCPGARGAAARVKAGVPVWRTRYFGEWPNLNPLEWLGAYHSSDIPMIFGTSDLRGPDTELERQTSKYYQAAWVAFAKDPERGLREEFGWPTYDANADTLVQLGYDGNAEAVFEQGDAFDGQC</sequence>
<organism evidence="5 6">
    <name type="scientific">Macrophomina phaseolina</name>
    <dbReference type="NCBI Taxonomy" id="35725"/>
    <lineage>
        <taxon>Eukaryota</taxon>
        <taxon>Fungi</taxon>
        <taxon>Dikarya</taxon>
        <taxon>Ascomycota</taxon>
        <taxon>Pezizomycotina</taxon>
        <taxon>Dothideomycetes</taxon>
        <taxon>Dothideomycetes incertae sedis</taxon>
        <taxon>Botryosphaeriales</taxon>
        <taxon>Botryosphaeriaceae</taxon>
        <taxon>Macrophomina</taxon>
    </lineage>
</organism>
<dbReference type="PROSITE" id="PS00941">
    <property type="entry name" value="CARBOXYLESTERASE_B_2"/>
    <property type="match status" value="1"/>
</dbReference>
<feature type="domain" description="Carboxylesterase type B" evidence="4">
    <location>
        <begin position="30"/>
        <end position="375"/>
    </location>
</feature>
<keyword evidence="6" id="KW-1185">Reference proteome</keyword>
<reference evidence="5 6" key="1">
    <citation type="journal article" date="2021" name="Nat. Commun.">
        <title>Genetic determinants of endophytism in the Arabidopsis root mycobiome.</title>
        <authorList>
            <person name="Mesny F."/>
            <person name="Miyauchi S."/>
            <person name="Thiergart T."/>
            <person name="Pickel B."/>
            <person name="Atanasova L."/>
            <person name="Karlsson M."/>
            <person name="Huettel B."/>
            <person name="Barry K.W."/>
            <person name="Haridas S."/>
            <person name="Chen C."/>
            <person name="Bauer D."/>
            <person name="Andreopoulos W."/>
            <person name="Pangilinan J."/>
            <person name="LaButti K."/>
            <person name="Riley R."/>
            <person name="Lipzen A."/>
            <person name="Clum A."/>
            <person name="Drula E."/>
            <person name="Henrissat B."/>
            <person name="Kohler A."/>
            <person name="Grigoriev I.V."/>
            <person name="Martin F.M."/>
            <person name="Hacquard S."/>
        </authorList>
    </citation>
    <scope>NUCLEOTIDE SEQUENCE [LARGE SCALE GENOMIC DNA]</scope>
    <source>
        <strain evidence="5 6">MPI-SDFR-AT-0080</strain>
    </source>
</reference>
<dbReference type="InterPro" id="IPR029058">
    <property type="entry name" value="AB_hydrolase_fold"/>
</dbReference>
<evidence type="ECO:0000259" key="4">
    <source>
        <dbReference type="Pfam" id="PF00135"/>
    </source>
</evidence>
<feature type="signal peptide" evidence="3">
    <location>
        <begin position="1"/>
        <end position="18"/>
    </location>
</feature>
<dbReference type="PROSITE" id="PS00122">
    <property type="entry name" value="CARBOXYLESTERASE_B_1"/>
    <property type="match status" value="1"/>
</dbReference>
<dbReference type="InterPro" id="IPR002018">
    <property type="entry name" value="CarbesteraseB"/>
</dbReference>
<comment type="similarity">
    <text evidence="1 3">Belongs to the type-B carboxylesterase/lipase family.</text>
</comment>
<evidence type="ECO:0000256" key="2">
    <source>
        <dbReference type="ARBA" id="ARBA00022801"/>
    </source>
</evidence>
<accession>A0ABQ8GHW5</accession>
<keyword evidence="3" id="KW-0732">Signal</keyword>
<dbReference type="EMBL" id="JAGTJR010000007">
    <property type="protein sequence ID" value="KAH7056877.1"/>
    <property type="molecule type" value="Genomic_DNA"/>
</dbReference>